<protein>
    <submittedName>
        <fullName evidence="1">Uncharacterized protein</fullName>
    </submittedName>
</protein>
<dbReference type="Proteomes" id="UP000297396">
    <property type="component" value="Unassembled WGS sequence"/>
</dbReference>
<organism evidence="1 2">
    <name type="scientific">Muribacter muris</name>
    <dbReference type="NCBI Taxonomy" id="67855"/>
    <lineage>
        <taxon>Bacteria</taxon>
        <taxon>Pseudomonadati</taxon>
        <taxon>Pseudomonadota</taxon>
        <taxon>Gammaproteobacteria</taxon>
        <taxon>Pasteurellales</taxon>
        <taxon>Pasteurellaceae</taxon>
        <taxon>Muribacter</taxon>
    </lineage>
</organism>
<name>A0A4Y9JUT4_9PAST</name>
<sequence>MSTFSVAEKDVKNFFNINDEVLFKGKKFIISKAGKPTCPSGEPKTDIYLLLINKNQTLEIKISYKKDNADFLENKIKSERAEQLFGKNWESIIHSSTMRIEDKFLSKKLIYKIQKGRTSKGSITLGWKFELVNKPNGELSGELILDKSQLLDIYAGNNLSIDKRNAIVNGEVIPNSGVANYILQGNIFLSAQEILDKMEEIDDFVNTSPKIYFACKALNYRTFENKFDGDRPLAVQIEWKIIEDKLSPNFIFNRPLSFNGKIVAENLKNCLSHLNIRNTDDINSNNAMKDYVYE</sequence>
<accession>A0A4Y9JUT4</accession>
<evidence type="ECO:0000313" key="2">
    <source>
        <dbReference type="Proteomes" id="UP000297396"/>
    </source>
</evidence>
<evidence type="ECO:0000313" key="1">
    <source>
        <dbReference type="EMBL" id="TFV09563.1"/>
    </source>
</evidence>
<reference evidence="1 2" key="1">
    <citation type="submission" date="2019-03" db="EMBL/GenBank/DDBJ databases">
        <title>Diversity of the mouse oral microbiome.</title>
        <authorList>
            <person name="Joseph S."/>
            <person name="Aduse-Opoku J."/>
            <person name="Curtis M."/>
            <person name="Wade W."/>
            <person name="Hashim A."/>
        </authorList>
    </citation>
    <scope>NUCLEOTIDE SEQUENCE [LARGE SCALE GENOMIC DNA]</scope>
    <source>
        <strain evidence="1 2">WT12</strain>
    </source>
</reference>
<dbReference type="AlphaFoldDB" id="A0A4Y9JUT4"/>
<comment type="caution">
    <text evidence="1">The sequence shown here is derived from an EMBL/GenBank/DDBJ whole genome shotgun (WGS) entry which is preliminary data.</text>
</comment>
<dbReference type="RefSeq" id="WP_135057163.1">
    <property type="nucleotide sequence ID" value="NZ_JADGLC010000017.1"/>
</dbReference>
<proteinExistence type="predicted"/>
<dbReference type="EMBL" id="SPPA01000017">
    <property type="protein sequence ID" value="TFV09563.1"/>
    <property type="molecule type" value="Genomic_DNA"/>
</dbReference>
<gene>
    <name evidence="1" type="ORF">E4T80_08170</name>
</gene>
<dbReference type="OrthoDB" id="1492303at2"/>